<name>A0A317FEQ3_9PROT</name>
<reference evidence="2" key="1">
    <citation type="submission" date="2018-05" db="EMBL/GenBank/DDBJ databases">
        <authorList>
            <person name="Du Z."/>
            <person name="Wang X."/>
        </authorList>
    </citation>
    <scope>NUCLEOTIDE SEQUENCE [LARGE SCALE GENOMIC DNA]</scope>
    <source>
        <strain evidence="2">CQN31</strain>
    </source>
</reference>
<evidence type="ECO:0000313" key="2">
    <source>
        <dbReference type="Proteomes" id="UP000245765"/>
    </source>
</evidence>
<dbReference type="AlphaFoldDB" id="A0A317FEQ3"/>
<accession>A0A317FEQ3</accession>
<dbReference type="Proteomes" id="UP000245765">
    <property type="component" value="Unassembled WGS sequence"/>
</dbReference>
<keyword evidence="2" id="KW-1185">Reference proteome</keyword>
<organism evidence="1 2">
    <name type="scientific">Falsiroseomonas bella</name>
    <dbReference type="NCBI Taxonomy" id="2184016"/>
    <lineage>
        <taxon>Bacteria</taxon>
        <taxon>Pseudomonadati</taxon>
        <taxon>Pseudomonadota</taxon>
        <taxon>Alphaproteobacteria</taxon>
        <taxon>Acetobacterales</taxon>
        <taxon>Roseomonadaceae</taxon>
        <taxon>Falsiroseomonas</taxon>
    </lineage>
</organism>
<dbReference type="RefSeq" id="WP_109870872.1">
    <property type="nucleotide sequence ID" value="NZ_QGNA01000003.1"/>
</dbReference>
<evidence type="ECO:0000313" key="1">
    <source>
        <dbReference type="EMBL" id="PWS36078.1"/>
    </source>
</evidence>
<gene>
    <name evidence="1" type="ORF">DFH01_12785</name>
</gene>
<protein>
    <submittedName>
        <fullName evidence="1">Uncharacterized protein</fullName>
    </submittedName>
</protein>
<comment type="caution">
    <text evidence="1">The sequence shown here is derived from an EMBL/GenBank/DDBJ whole genome shotgun (WGS) entry which is preliminary data.</text>
</comment>
<dbReference type="EMBL" id="QGNA01000003">
    <property type="protein sequence ID" value="PWS36078.1"/>
    <property type="molecule type" value="Genomic_DNA"/>
</dbReference>
<dbReference type="OrthoDB" id="7871683at2"/>
<sequence>MALDASNLSVQAIWDTIAQKKQQVEDERRAAQAAAKAERDALHAAFNEREVQPEALQRIAAVVRRAVENGEKRVQVLQFPSEWLPDSGRGITSHDPNWHLRLEGFPRRAYDYYLKELQPRGFQLQVEIVDWPGGMPGDCGWFLSWKHPEEG</sequence>
<proteinExistence type="predicted"/>